<keyword evidence="10" id="KW-1185">Reference proteome</keyword>
<keyword evidence="2" id="KW-0479">Metal-binding</keyword>
<dbReference type="PROSITE" id="PS50048">
    <property type="entry name" value="ZN2_CY6_FUNGAL_2"/>
    <property type="match status" value="1"/>
</dbReference>
<dbReference type="InterPro" id="IPR007219">
    <property type="entry name" value="XnlR_reg_dom"/>
</dbReference>
<dbReference type="Gene3D" id="4.10.240.10">
    <property type="entry name" value="Zn(2)-C6 fungal-type DNA-binding domain"/>
    <property type="match status" value="1"/>
</dbReference>
<dbReference type="Proteomes" id="UP000326198">
    <property type="component" value="Unassembled WGS sequence"/>
</dbReference>
<dbReference type="CDD" id="cd12148">
    <property type="entry name" value="fungal_TF_MHR"/>
    <property type="match status" value="1"/>
</dbReference>
<dbReference type="OrthoDB" id="2269373at2759"/>
<dbReference type="GO" id="GO:0008270">
    <property type="term" value="F:zinc ion binding"/>
    <property type="evidence" value="ECO:0007669"/>
    <property type="project" value="InterPro"/>
</dbReference>
<dbReference type="GO" id="GO:0003677">
    <property type="term" value="F:DNA binding"/>
    <property type="evidence" value="ECO:0007669"/>
    <property type="project" value="UniProtKB-KW"/>
</dbReference>
<keyword evidence="6" id="KW-0539">Nucleus</keyword>
<dbReference type="Pfam" id="PF00172">
    <property type="entry name" value="Zn_clus"/>
    <property type="match status" value="1"/>
</dbReference>
<gene>
    <name evidence="9" type="ORF">BDV26DRAFT_295176</name>
</gene>
<dbReference type="SUPFAM" id="SSF57701">
    <property type="entry name" value="Zn2/Cys6 DNA-binding domain"/>
    <property type="match status" value="1"/>
</dbReference>
<comment type="subcellular location">
    <subcellularLocation>
        <location evidence="1">Nucleus</location>
    </subcellularLocation>
</comment>
<evidence type="ECO:0000259" key="8">
    <source>
        <dbReference type="PROSITE" id="PS50048"/>
    </source>
</evidence>
<keyword evidence="5" id="KW-0804">Transcription</keyword>
<feature type="domain" description="Zn(2)-C6 fungal-type" evidence="8">
    <location>
        <begin position="18"/>
        <end position="47"/>
    </location>
</feature>
<dbReference type="InterPro" id="IPR050613">
    <property type="entry name" value="Sec_Metabolite_Reg"/>
</dbReference>
<reference evidence="9 10" key="1">
    <citation type="submission" date="2019-04" db="EMBL/GenBank/DDBJ databases">
        <title>Friends and foes A comparative genomics studyof 23 Aspergillus species from section Flavi.</title>
        <authorList>
            <consortium name="DOE Joint Genome Institute"/>
            <person name="Kjaerbolling I."/>
            <person name="Vesth T."/>
            <person name="Frisvad J.C."/>
            <person name="Nybo J.L."/>
            <person name="Theobald S."/>
            <person name="Kildgaard S."/>
            <person name="Isbrandt T."/>
            <person name="Kuo A."/>
            <person name="Sato A."/>
            <person name="Lyhne E.K."/>
            <person name="Kogle M.E."/>
            <person name="Wiebenga A."/>
            <person name="Kun R.S."/>
            <person name="Lubbers R.J."/>
            <person name="Makela M.R."/>
            <person name="Barry K."/>
            <person name="Chovatia M."/>
            <person name="Clum A."/>
            <person name="Daum C."/>
            <person name="Haridas S."/>
            <person name="He G."/>
            <person name="LaButti K."/>
            <person name="Lipzen A."/>
            <person name="Mondo S."/>
            <person name="Riley R."/>
            <person name="Salamov A."/>
            <person name="Simmons B.A."/>
            <person name="Magnuson J.K."/>
            <person name="Henrissat B."/>
            <person name="Mortensen U.H."/>
            <person name="Larsen T.O."/>
            <person name="Devries R.P."/>
            <person name="Grigoriev I.V."/>
            <person name="Machida M."/>
            <person name="Baker S.E."/>
            <person name="Andersen M.R."/>
        </authorList>
    </citation>
    <scope>NUCLEOTIDE SEQUENCE [LARGE SCALE GENOMIC DNA]</scope>
    <source>
        <strain evidence="9 10">IBT 29228</strain>
    </source>
</reference>
<evidence type="ECO:0000256" key="4">
    <source>
        <dbReference type="ARBA" id="ARBA00023125"/>
    </source>
</evidence>
<dbReference type="CDD" id="cd00067">
    <property type="entry name" value="GAL4"/>
    <property type="match status" value="1"/>
</dbReference>
<evidence type="ECO:0000256" key="6">
    <source>
        <dbReference type="ARBA" id="ARBA00023242"/>
    </source>
</evidence>
<organism evidence="9 10">
    <name type="scientific">Aspergillus bertholletiae</name>
    <dbReference type="NCBI Taxonomy" id="1226010"/>
    <lineage>
        <taxon>Eukaryota</taxon>
        <taxon>Fungi</taxon>
        <taxon>Dikarya</taxon>
        <taxon>Ascomycota</taxon>
        <taxon>Pezizomycotina</taxon>
        <taxon>Eurotiomycetes</taxon>
        <taxon>Eurotiomycetidae</taxon>
        <taxon>Eurotiales</taxon>
        <taxon>Aspergillaceae</taxon>
        <taxon>Aspergillus</taxon>
        <taxon>Aspergillus subgen. Circumdati</taxon>
    </lineage>
</organism>
<evidence type="ECO:0000256" key="3">
    <source>
        <dbReference type="ARBA" id="ARBA00023015"/>
    </source>
</evidence>
<evidence type="ECO:0000313" key="10">
    <source>
        <dbReference type="Proteomes" id="UP000326198"/>
    </source>
</evidence>
<dbReference type="InterPro" id="IPR036864">
    <property type="entry name" value="Zn2-C6_fun-type_DNA-bd_sf"/>
</dbReference>
<feature type="region of interest" description="Disordered" evidence="7">
    <location>
        <begin position="102"/>
        <end position="121"/>
    </location>
</feature>
<dbReference type="SMART" id="SM00066">
    <property type="entry name" value="GAL4"/>
    <property type="match status" value="1"/>
</dbReference>
<dbReference type="GO" id="GO:0006351">
    <property type="term" value="P:DNA-templated transcription"/>
    <property type="evidence" value="ECO:0007669"/>
    <property type="project" value="InterPro"/>
</dbReference>
<evidence type="ECO:0000313" key="9">
    <source>
        <dbReference type="EMBL" id="KAE8375251.1"/>
    </source>
</evidence>
<dbReference type="AlphaFoldDB" id="A0A5N7AZV1"/>
<dbReference type="Pfam" id="PF04082">
    <property type="entry name" value="Fungal_trans"/>
    <property type="match status" value="1"/>
</dbReference>
<keyword evidence="3" id="KW-0805">Transcription regulation</keyword>
<dbReference type="InterPro" id="IPR001138">
    <property type="entry name" value="Zn2Cys6_DnaBD"/>
</dbReference>
<keyword evidence="4" id="KW-0238">DNA-binding</keyword>
<name>A0A5N7AZV1_9EURO</name>
<dbReference type="EMBL" id="ML736264">
    <property type="protein sequence ID" value="KAE8375251.1"/>
    <property type="molecule type" value="Genomic_DNA"/>
</dbReference>
<dbReference type="GO" id="GO:0009893">
    <property type="term" value="P:positive regulation of metabolic process"/>
    <property type="evidence" value="ECO:0007669"/>
    <property type="project" value="UniProtKB-ARBA"/>
</dbReference>
<sequence>MSATCVGPPLANGLQPLSCLRCAQRKVRCDRVVPCSNCNRHSVVCEFPQPKNERRRRRKMVVSSPSRNRTLPKLDRYKEVFGNIHVDAVESIAESLQETIPVPPRRENTHPQKRGAIPAGRGGHLVVAGKRTRYIEGELWTRIGTELDAHAMFPDSDTGEDDDYEEMFEKKAVDGLSRFPLRLSPGSASVETLYPTQEQFRHLWKLYLSNIHPITMILHAPSASKMLTQAIEGYGHLSKDTEALLFATMLCALISITDCECERLLGEKKSVLFSVYRQGCEISLMSANFLVSFKLRVLQAYTLYLVAIGAEVDPCEMWNLTGIAKRNAQRLGLHQEVLTTGLTPFEVEMRRRLWSQIIMQDMLAAHRVGLQWPVQECKMIPPSNVNDADLHPEMEDPPKEREGLTDMIFCNLLYKVTEYMGQVNSGQRPWALATEEQWTSATIQLYRAEREKAVAEMEEELELETLRYCDILNPIHLFTVIVARLTLCKLRYLMLQPCQYGTSQVNFTKKDRASMFSAALKVLEYENKASGQLSIQGFLWHGQQHFSWLCLTHVLEELKIHPCGVSAEEAWEHVQLFYDLRPDIYQSTKGRFPLYSGINKMAVEAWQIRETQASVTGELLVSPRFIAVLREHERNAHHTGHEQESQHSSTASTLQTVGKQALNQELPSMGSNFGAESGGWLTSAGFPVAASHLLGNYANFWDPILHQEHPMLVNNNNLHLPQTLTPPFHHSSMGARSIP</sequence>
<dbReference type="PANTHER" id="PTHR31001:SF85">
    <property type="entry name" value="ZN(II)2CYS6 TRANSCRIPTION FACTOR (EUROFUNG)"/>
    <property type="match status" value="1"/>
</dbReference>
<dbReference type="GO" id="GO:0000981">
    <property type="term" value="F:DNA-binding transcription factor activity, RNA polymerase II-specific"/>
    <property type="evidence" value="ECO:0007669"/>
    <property type="project" value="InterPro"/>
</dbReference>
<feature type="region of interest" description="Disordered" evidence="7">
    <location>
        <begin position="635"/>
        <end position="655"/>
    </location>
</feature>
<evidence type="ECO:0000256" key="7">
    <source>
        <dbReference type="SAM" id="MobiDB-lite"/>
    </source>
</evidence>
<accession>A0A5N7AZV1</accession>
<proteinExistence type="predicted"/>
<dbReference type="PROSITE" id="PS00463">
    <property type="entry name" value="ZN2_CY6_FUNGAL_1"/>
    <property type="match status" value="1"/>
</dbReference>
<dbReference type="PANTHER" id="PTHR31001">
    <property type="entry name" value="UNCHARACTERIZED TRANSCRIPTIONAL REGULATORY PROTEIN"/>
    <property type="match status" value="1"/>
</dbReference>
<feature type="compositionally biased region" description="Basic and acidic residues" evidence="7">
    <location>
        <begin position="635"/>
        <end position="645"/>
    </location>
</feature>
<protein>
    <recommendedName>
        <fullName evidence="8">Zn(2)-C6 fungal-type domain-containing protein</fullName>
    </recommendedName>
</protein>
<feature type="compositionally biased region" description="Polar residues" evidence="7">
    <location>
        <begin position="646"/>
        <end position="655"/>
    </location>
</feature>
<dbReference type="GO" id="GO:0005634">
    <property type="term" value="C:nucleus"/>
    <property type="evidence" value="ECO:0007669"/>
    <property type="project" value="UniProtKB-SubCell"/>
</dbReference>
<evidence type="ECO:0000256" key="2">
    <source>
        <dbReference type="ARBA" id="ARBA00022723"/>
    </source>
</evidence>
<evidence type="ECO:0000256" key="5">
    <source>
        <dbReference type="ARBA" id="ARBA00023163"/>
    </source>
</evidence>
<evidence type="ECO:0000256" key="1">
    <source>
        <dbReference type="ARBA" id="ARBA00004123"/>
    </source>
</evidence>